<evidence type="ECO:0000313" key="4">
    <source>
        <dbReference type="RGD" id="735173"/>
    </source>
</evidence>
<gene>
    <name evidence="2 4" type="primary">Tmbim4</name>
    <name evidence="2" type="ORF">rCG_49020</name>
</gene>
<evidence type="ECO:0000313" key="3">
    <source>
        <dbReference type="Proteomes" id="UP000234681"/>
    </source>
</evidence>
<keyword evidence="1" id="KW-1133">Transmembrane helix</keyword>
<dbReference type="AGR" id="RGD:735173"/>
<name>A6IGX7_RAT</name>
<proteinExistence type="predicted"/>
<accession>A6IGX7</accession>
<keyword evidence="1" id="KW-0472">Membrane</keyword>
<reference evidence="2 3" key="1">
    <citation type="submission" date="2005-09" db="EMBL/GenBank/DDBJ databases">
        <authorList>
            <person name="Mural R.J."/>
            <person name="Li P.W."/>
            <person name="Adams M.D."/>
            <person name="Amanatides P.G."/>
            <person name="Baden-Tillson H."/>
            <person name="Barnstead M."/>
            <person name="Chin S.H."/>
            <person name="Dew I."/>
            <person name="Evans C.A."/>
            <person name="Ferriera S."/>
            <person name="Flanigan M."/>
            <person name="Fosler C."/>
            <person name="Glodek A."/>
            <person name="Gu Z."/>
            <person name="Holt R.A."/>
            <person name="Jennings D."/>
            <person name="Kraft C.L."/>
            <person name="Lu F."/>
            <person name="Nguyen T."/>
            <person name="Nusskern D.R."/>
            <person name="Pfannkoch C.M."/>
            <person name="Sitter C."/>
            <person name="Sutton G.G."/>
            <person name="Venter J.C."/>
            <person name="Wang Z."/>
            <person name="Woodage T."/>
            <person name="Zheng X.H."/>
            <person name="Zhong F."/>
        </authorList>
    </citation>
    <scope>NUCLEOTIDE SEQUENCE [LARGE SCALE GENOMIC DNA]</scope>
    <source>
        <strain>BN</strain>
        <strain evidence="3">Sprague-Dawley</strain>
    </source>
</reference>
<sequence>MHRLSPEEYVLAAISLYLDIINLFLHLLKFLDAVNKK</sequence>
<protein>
    <submittedName>
        <fullName evidence="2">Transmembrane BAX inhibitor motif containing 4, isoform CRA_b</fullName>
    </submittedName>
</protein>
<dbReference type="RGD" id="735173">
    <property type="gene designation" value="Tmbim4"/>
</dbReference>
<organism evidence="2 3">
    <name type="scientific">Rattus norvegicus</name>
    <name type="common">Rat</name>
    <dbReference type="NCBI Taxonomy" id="10116"/>
    <lineage>
        <taxon>Eukaryota</taxon>
        <taxon>Metazoa</taxon>
        <taxon>Chordata</taxon>
        <taxon>Craniata</taxon>
        <taxon>Vertebrata</taxon>
        <taxon>Euteleostomi</taxon>
        <taxon>Mammalia</taxon>
        <taxon>Eutheria</taxon>
        <taxon>Euarchontoglires</taxon>
        <taxon>Glires</taxon>
        <taxon>Rodentia</taxon>
        <taxon>Myomorpha</taxon>
        <taxon>Muroidea</taxon>
        <taxon>Muridae</taxon>
        <taxon>Murinae</taxon>
        <taxon>Rattus</taxon>
    </lineage>
</organism>
<dbReference type="AlphaFoldDB" id="A6IGX7"/>
<evidence type="ECO:0000313" key="2">
    <source>
        <dbReference type="EMBL" id="EDM16572.1"/>
    </source>
</evidence>
<dbReference type="EMBL" id="CH473960">
    <property type="protein sequence ID" value="EDM16572.1"/>
    <property type="molecule type" value="Genomic_DNA"/>
</dbReference>
<dbReference type="Proteomes" id="UP000234681">
    <property type="component" value="Chromosome 7"/>
</dbReference>
<feature type="transmembrane region" description="Helical" evidence="1">
    <location>
        <begin position="12"/>
        <end position="31"/>
    </location>
</feature>
<keyword evidence="1 2" id="KW-0812">Transmembrane</keyword>
<evidence type="ECO:0000256" key="1">
    <source>
        <dbReference type="SAM" id="Phobius"/>
    </source>
</evidence>